<evidence type="ECO:0000313" key="1">
    <source>
        <dbReference type="EMBL" id="PVM74080.1"/>
    </source>
</evidence>
<accession>A0A2T9J1W9</accession>
<comment type="caution">
    <text evidence="1">The sequence shown here is derived from an EMBL/GenBank/DDBJ whole genome shotgun (WGS) entry which is preliminary data.</text>
</comment>
<keyword evidence="2" id="KW-1185">Reference proteome</keyword>
<sequence length="518" mass="56028">MRVITRREQSKKAGVGYGVAALAATEGLSDAIFDGRPTPREILARNWLPEGAVHQQRTLSTQIDSDRYLLGPQVVITRDDMRRVTWAAGVEAGALILSQYAGPNVERNTGQRIERRVLTRAPVWRYALALDKFSGQPGVAWIAGAPGRRTLWLDGEAVKTKAADVDFPFLAFSQVPVGRVQTKAPPFGVLGYKDRASGKLYLRRIEGGKLGEEQVVAEEALGGVSFAIYGDEVLARVDLLKNDQPVPALIRSSDGGRRYSKPEPIDLSGLKGFTPAPGYAKPIVDKGGSFHVPLALNDRDEALAVNYVVAEKALVEAIRVKGLTRKVAVEVFPSTVGGRNSFGNGVSDGHGLIMVLSTEEGQLFSSNSSAGGIYFPPSALLNYEMPLVAGFSASECYSAGQKANMVSMDYLFVESNDLGEPISSRLHFETWDMPLPLPQATATASGSKVELKIQADCDLEPGKVRIAFDDPAVTVTDVTIKDLRSAVIETDARDVKGKVMSFDVLTLFHRHHGEVVIH</sequence>
<dbReference type="Proteomes" id="UP000244913">
    <property type="component" value="Unassembled WGS sequence"/>
</dbReference>
<evidence type="ECO:0000313" key="2">
    <source>
        <dbReference type="Proteomes" id="UP000244913"/>
    </source>
</evidence>
<proteinExistence type="predicted"/>
<organism evidence="1 2">
    <name type="scientific">Caulobacter radicis</name>
    <dbReference type="NCBI Taxonomy" id="2172650"/>
    <lineage>
        <taxon>Bacteria</taxon>
        <taxon>Pseudomonadati</taxon>
        <taxon>Pseudomonadota</taxon>
        <taxon>Alphaproteobacteria</taxon>
        <taxon>Caulobacterales</taxon>
        <taxon>Caulobacteraceae</taxon>
        <taxon>Caulobacter</taxon>
    </lineage>
</organism>
<dbReference type="RefSeq" id="WP_116569515.1">
    <property type="nucleotide sequence ID" value="NZ_QDKP01000058.1"/>
</dbReference>
<name>A0A2T9J1W9_9CAUL</name>
<gene>
    <name evidence="1" type="ORF">DDF65_20995</name>
</gene>
<reference evidence="1 2" key="1">
    <citation type="submission" date="2018-04" db="EMBL/GenBank/DDBJ databases">
        <title>The genome sequence of Caulobacter sp. 736.</title>
        <authorList>
            <person name="Gao J."/>
            <person name="Sun J."/>
        </authorList>
    </citation>
    <scope>NUCLEOTIDE SEQUENCE [LARGE SCALE GENOMIC DNA]</scope>
    <source>
        <strain evidence="1 2">736</strain>
    </source>
</reference>
<dbReference type="EMBL" id="QDKP01000058">
    <property type="protein sequence ID" value="PVM74080.1"/>
    <property type="molecule type" value="Genomic_DNA"/>
</dbReference>
<protein>
    <submittedName>
        <fullName evidence="1">Uncharacterized protein</fullName>
    </submittedName>
</protein>
<dbReference type="AlphaFoldDB" id="A0A2T9J1W9"/>